<comment type="subcellular location">
    <subcellularLocation>
        <location evidence="7">Cell membrane</location>
        <topology evidence="7">Peripheral membrane protein</topology>
    </subcellularLocation>
    <subcellularLocation>
        <location evidence="1">Membrane</location>
    </subcellularLocation>
</comment>
<gene>
    <name evidence="7" type="primary">atpH</name>
    <name evidence="8" type="ORF">JP09_003480</name>
</gene>
<evidence type="ECO:0000256" key="7">
    <source>
        <dbReference type="HAMAP-Rule" id="MF_01416"/>
    </source>
</evidence>
<dbReference type="NCBIfam" id="TIGR01145">
    <property type="entry name" value="ATP_synt_delta"/>
    <property type="match status" value="1"/>
</dbReference>
<dbReference type="InterPro" id="IPR026015">
    <property type="entry name" value="ATP_synth_OSCP/delta_N_sf"/>
</dbReference>
<comment type="function">
    <text evidence="7">F(1)F(0) ATP synthase produces ATP from ADP in the presence of a proton or sodium gradient. F-type ATPases consist of two structural domains, F(1) containing the extramembraneous catalytic core and F(0) containing the membrane proton channel, linked together by a central stalk and a peripheral stalk. During catalysis, ATP synthesis in the catalytic domain of F(1) is coupled via a rotary mechanism of the central stalk subunits to proton translocation.</text>
</comment>
<dbReference type="AlphaFoldDB" id="A0A2P5P9H3"/>
<protein>
    <recommendedName>
        <fullName evidence="7">ATP synthase subunit delta</fullName>
    </recommendedName>
    <alternativeName>
        <fullName evidence="7">ATP synthase F(1) sector subunit delta</fullName>
    </alternativeName>
    <alternativeName>
        <fullName evidence="7">F-type ATPase subunit delta</fullName>
        <shortName evidence="7">F-ATPase subunit delta</shortName>
    </alternativeName>
</protein>
<keyword evidence="6 7" id="KW-0066">ATP synthesis</keyword>
<dbReference type="Proteomes" id="UP000235653">
    <property type="component" value="Unassembled WGS sequence"/>
</dbReference>
<keyword evidence="3 7" id="KW-0375">Hydrogen ion transport</keyword>
<dbReference type="GO" id="GO:0005886">
    <property type="term" value="C:plasma membrane"/>
    <property type="evidence" value="ECO:0007669"/>
    <property type="project" value="UniProtKB-SubCell"/>
</dbReference>
<evidence type="ECO:0000256" key="3">
    <source>
        <dbReference type="ARBA" id="ARBA00022781"/>
    </source>
</evidence>
<dbReference type="EMBL" id="JQAN02000006">
    <property type="protein sequence ID" value="PPD58937.1"/>
    <property type="molecule type" value="Genomic_DNA"/>
</dbReference>
<keyword evidence="9" id="KW-1185">Reference proteome</keyword>
<accession>A0A2P5P9H3</accession>
<keyword evidence="7" id="KW-1003">Cell membrane</keyword>
<dbReference type="Gene3D" id="1.10.520.20">
    <property type="entry name" value="N-terminal domain of the delta subunit of the F1F0-ATP synthase"/>
    <property type="match status" value="1"/>
</dbReference>
<sequence>MGKSAYAQAMRYGQAVFETAAQHQNFNTWRDNMETLVRMVQDRDVLFFLENPRVPIANKREILEPKLKGVNPMAVNLLYLLVERGGLSMMPDIFADYQRRLDDLYGIAHAKVTAAIPLSDTETAEVRQKLGTMFGKHVDITTKVDPSILGGIVARVGDKVIDGSVSRRLENLKREINQVRL</sequence>
<dbReference type="PRINTS" id="PR00125">
    <property type="entry name" value="ATPASEDELTA"/>
</dbReference>
<evidence type="ECO:0000256" key="2">
    <source>
        <dbReference type="ARBA" id="ARBA00022448"/>
    </source>
</evidence>
<dbReference type="NCBIfam" id="NF004402">
    <property type="entry name" value="PRK05758.2-2"/>
    <property type="match status" value="1"/>
</dbReference>
<comment type="subunit">
    <text evidence="7">F-type ATPases have 2 components, F(1) - the catalytic core - and F(0) - the membrane proton channel. F(1) has five subunits: alpha(3), beta(3), gamma(1), delta(1), epsilon(1). F(0) has three main subunits: a(1), b(2) and c(10-14). The alpha and beta chains form an alternating ring which encloses part of the gamma chain. F(1) is attached to F(0) by a central stalk formed by the gamma and epsilon chains, while a peripheral stalk is formed by the delta and b chains.</text>
</comment>
<evidence type="ECO:0000256" key="5">
    <source>
        <dbReference type="ARBA" id="ARBA00023136"/>
    </source>
</evidence>
<dbReference type="HAMAP" id="MF_01416">
    <property type="entry name" value="ATP_synth_delta_bact"/>
    <property type="match status" value="1"/>
</dbReference>
<organism evidence="8 9">
    <name type="scientific">Dehalogenimonas etheniformans</name>
    <dbReference type="NCBI Taxonomy" id="1536648"/>
    <lineage>
        <taxon>Bacteria</taxon>
        <taxon>Bacillati</taxon>
        <taxon>Chloroflexota</taxon>
        <taxon>Dehalococcoidia</taxon>
        <taxon>Dehalococcoidales</taxon>
        <taxon>Dehalococcoidaceae</taxon>
        <taxon>Dehalogenimonas</taxon>
    </lineage>
</organism>
<keyword evidence="5 7" id="KW-0472">Membrane</keyword>
<keyword evidence="2 7" id="KW-0813">Transport</keyword>
<evidence type="ECO:0000256" key="6">
    <source>
        <dbReference type="ARBA" id="ARBA00023310"/>
    </source>
</evidence>
<comment type="function">
    <text evidence="7">This protein is part of the stalk that links CF(0) to CF(1). It either transmits conformational changes from CF(0) to CF(1) or is implicated in proton conduction.</text>
</comment>
<dbReference type="GO" id="GO:0045259">
    <property type="term" value="C:proton-transporting ATP synthase complex"/>
    <property type="evidence" value="ECO:0007669"/>
    <property type="project" value="UniProtKB-KW"/>
</dbReference>
<evidence type="ECO:0000313" key="8">
    <source>
        <dbReference type="EMBL" id="PPD58937.1"/>
    </source>
</evidence>
<dbReference type="Pfam" id="PF00213">
    <property type="entry name" value="OSCP"/>
    <property type="match status" value="1"/>
</dbReference>
<comment type="similarity">
    <text evidence="7">Belongs to the ATPase delta chain family.</text>
</comment>
<keyword evidence="4 7" id="KW-0406">Ion transport</keyword>
<evidence type="ECO:0000313" key="9">
    <source>
        <dbReference type="Proteomes" id="UP000235653"/>
    </source>
</evidence>
<dbReference type="SUPFAM" id="SSF47928">
    <property type="entry name" value="N-terminal domain of the delta subunit of the F1F0-ATP synthase"/>
    <property type="match status" value="1"/>
</dbReference>
<dbReference type="OrthoDB" id="9802471at2"/>
<evidence type="ECO:0000256" key="1">
    <source>
        <dbReference type="ARBA" id="ARBA00004370"/>
    </source>
</evidence>
<reference evidence="8 9" key="1">
    <citation type="journal article" date="2017" name="ISME J.">
        <title>Grape pomace compost harbors organohalide-respiring Dehalogenimonas species with novel reductive dehalogenase genes.</title>
        <authorList>
            <person name="Yang Y."/>
            <person name="Higgins S.A."/>
            <person name="Yan J."/>
            <person name="Simsir B."/>
            <person name="Chourey K."/>
            <person name="Iyer R."/>
            <person name="Hettich R.L."/>
            <person name="Baldwin B."/>
            <person name="Ogles D.M."/>
            <person name="Loffler F.E."/>
        </authorList>
    </citation>
    <scope>NUCLEOTIDE SEQUENCE [LARGE SCALE GENOMIC DNA]</scope>
    <source>
        <strain evidence="8 9">GP</strain>
    </source>
</reference>
<evidence type="ECO:0000256" key="4">
    <source>
        <dbReference type="ARBA" id="ARBA00023065"/>
    </source>
</evidence>
<keyword evidence="7" id="KW-0139">CF(1)</keyword>
<proteinExistence type="inferred from homology"/>
<dbReference type="GO" id="GO:0046933">
    <property type="term" value="F:proton-transporting ATP synthase activity, rotational mechanism"/>
    <property type="evidence" value="ECO:0007669"/>
    <property type="project" value="UniProtKB-UniRule"/>
</dbReference>
<comment type="caution">
    <text evidence="8">The sequence shown here is derived from an EMBL/GenBank/DDBJ whole genome shotgun (WGS) entry which is preliminary data.</text>
</comment>
<dbReference type="PANTHER" id="PTHR11910">
    <property type="entry name" value="ATP SYNTHASE DELTA CHAIN"/>
    <property type="match status" value="1"/>
</dbReference>
<dbReference type="RefSeq" id="WP_102330423.1">
    <property type="nucleotide sequence ID" value="NZ_CP058566.2"/>
</dbReference>
<name>A0A2P5P9H3_9CHLR</name>
<dbReference type="InterPro" id="IPR000711">
    <property type="entry name" value="ATPase_OSCP/dsu"/>
</dbReference>